<comment type="caution">
    <text evidence="5">The sequence shown here is derived from an EMBL/GenBank/DDBJ whole genome shotgun (WGS) entry which is preliminary data.</text>
</comment>
<evidence type="ECO:0000256" key="3">
    <source>
        <dbReference type="SAM" id="SignalP"/>
    </source>
</evidence>
<dbReference type="InterPro" id="IPR013780">
    <property type="entry name" value="Glyco_hydro_b"/>
</dbReference>
<dbReference type="SUPFAM" id="SSF49785">
    <property type="entry name" value="Galactose-binding domain-like"/>
    <property type="match status" value="5"/>
</dbReference>
<feature type="domain" description="CBM6" evidence="4">
    <location>
        <begin position="586"/>
        <end position="704"/>
    </location>
</feature>
<sequence length="1435" mass="161677">MNINRKLKLPLAGLVAFNLALTPFTLPQDAAAKDNQKETVQKAQSKKNLPAEPISAFLVDKSRYNPGEKVKLSLLFNTEKEWKGDLQLEVYHLNEKVAEGSKKIHVKNGLKGIEVDWTPPSDDFKGYLVKASFKGSDQIVTAAIDVSSDWTQYPRYGYATEFPQETTAESEKKMKQLTQEYYLNGFQFYDWMWRHDVSVYSKTDSEGNPVLDEDGNFITEDIDKDTAYNDLLGRKLYPITVKQQIDAAQKYNAAAMAYQMNYAARENYEAFGVKKEWGLYKKNASFPDPSLSDQEGFYFDWVNPPTGLYLQDPGNTEWQEYINREFVRGVNEFGFDGMHLDQWGFHDNDYLYDYEGNKRHFSKDYDSLINSVKGSLTDNDKSKNFVTFNMVGGNDGYSDVPRPSTQTDFDYSEIWQDKDHYRDLLKVVEETRETNGGKAVVIAGYMNYKQATGEHYNVADVEGVPRSEHFISRIQKMPGWVGDFGMKDEDQIIWKVDAPESGTYTVDLKYGHDNGESPVGKIHVNDALVKDAIPFSEKTGWGNPVAETSLTADLQEGENEIKLSLNTNNLWLNVDSLVLKKEDYEKEYEAEDAELISSKVDKHGHVYNFDTDGDFIEFTVDASEAGTYPVSFQYGVESTTVSRHLYVNGELVSDSIQLDPTGGWESFQATEETSVKLKSGENKIKLKADGVNDTGAKIDYLSVGEDRYQAEKAEVGWEPSQEPLIKADDDGVTDFKQQGDFISFPMNAGESKETAISVRYQNPGEETKRSIFVNGKKAGIMTLPPTAESQWGTAEVSIYLYNGENKISIQKEEETEETGIAIDKIESGSQVIEAEEAELGWLPVVSRTSEVSVDPGYTNNFGNKGQRVLFNVNNKEETDTLSFKYRTANNPHINIYVDGELIPSNNQYVDGKTVSETVFSSTPGGWDGAMVEKTINAKVPPGEHEVIFEMASNGEYINLDSMNAGGVEYQVEEADFAPEGHGITTTTGHIYDFKDEGDFLNFAVEVPEAGSYDLKWRYNNDSASKREAQRAVFVNKEKAGEVVFSSSNGWEDLEMKNIQLEEGRNIIRMEVQDIDDDGVKLDYLQIGNQRIHAETADSLSPMHIYKDTLLNFGHTGDEVTFDVDVTEKGETSFIFTYANAGSDTERTIYVDGEPVLDENGKPYKVVFKSTGNIDSYSEDGYVVLPELSAGKHEITLKQEEGQQGTIHLRRMTIGLFDEPSVRLMDAGLAAMGATHIEIGTAEKFEEGPNMLAHEYYPNRSKKMSGSLKESMKDYYKFFAAYENILFDSTQTDKQVKVETGGKEVNVSDNGEQNSIWSIVRDNKDNKGFEDYEVVHLINLLNNDSNWRNAAAKPETQKELTVRYPIGQSAEELPKLKVYAASPDKREGMMEELEYSWNQDELVITVPSLEYWEILVIDRDGVEGEKPSKIKIKNKK</sequence>
<dbReference type="EMBL" id="MINN01000022">
    <property type="protein sequence ID" value="OIU73163.1"/>
    <property type="molecule type" value="Genomic_DNA"/>
</dbReference>
<dbReference type="CDD" id="cd02795">
    <property type="entry name" value="CBM6-CBM35-CBM36_like"/>
    <property type="match status" value="1"/>
</dbReference>
<feature type="signal peptide" evidence="3">
    <location>
        <begin position="1"/>
        <end position="27"/>
    </location>
</feature>
<keyword evidence="2 3" id="KW-0732">Signal</keyword>
<organism evidence="5 6">
    <name type="scientific">Rossellomorea aquimaris</name>
    <dbReference type="NCBI Taxonomy" id="189382"/>
    <lineage>
        <taxon>Bacteria</taxon>
        <taxon>Bacillati</taxon>
        <taxon>Bacillota</taxon>
        <taxon>Bacilli</taxon>
        <taxon>Bacillales</taxon>
        <taxon>Bacillaceae</taxon>
        <taxon>Rossellomorea</taxon>
    </lineage>
</organism>
<dbReference type="Gene3D" id="2.60.40.1180">
    <property type="entry name" value="Golgi alpha-mannosidase II"/>
    <property type="match status" value="1"/>
</dbReference>
<proteinExistence type="inferred from homology"/>
<dbReference type="Pfam" id="PF13199">
    <property type="entry name" value="Glyco_hydro_66"/>
    <property type="match status" value="2"/>
</dbReference>
<dbReference type="RefSeq" id="WP_071616887.1">
    <property type="nucleotide sequence ID" value="NZ_MINN01000022.1"/>
</dbReference>
<accession>A0A1J6WYC1</accession>
<name>A0A1J6WYC1_9BACI</name>
<dbReference type="Gene3D" id="2.60.40.10">
    <property type="entry name" value="Immunoglobulins"/>
    <property type="match status" value="1"/>
</dbReference>
<evidence type="ECO:0000313" key="6">
    <source>
        <dbReference type="Proteomes" id="UP000182062"/>
    </source>
</evidence>
<dbReference type="Proteomes" id="UP000182062">
    <property type="component" value="Unassembled WGS sequence"/>
</dbReference>
<dbReference type="InterPro" id="IPR013783">
    <property type="entry name" value="Ig-like_fold"/>
</dbReference>
<evidence type="ECO:0000256" key="1">
    <source>
        <dbReference type="ARBA" id="ARBA00010837"/>
    </source>
</evidence>
<protein>
    <recommendedName>
        <fullName evidence="4">CBM6 domain-containing protein</fullName>
    </recommendedName>
</protein>
<dbReference type="InterPro" id="IPR005084">
    <property type="entry name" value="CBM6"/>
</dbReference>
<dbReference type="Gene3D" id="2.60.120.260">
    <property type="entry name" value="Galactose-binding domain-like"/>
    <property type="match status" value="5"/>
</dbReference>
<dbReference type="Gene3D" id="3.20.20.80">
    <property type="entry name" value="Glycosidases"/>
    <property type="match status" value="2"/>
</dbReference>
<comment type="similarity">
    <text evidence="1">Belongs to the glycosyl hydrolase 66 family.</text>
</comment>
<dbReference type="InterPro" id="IPR008979">
    <property type="entry name" value="Galactose-bd-like_sf"/>
</dbReference>
<gene>
    <name evidence="5" type="ORF">BHE18_14900</name>
</gene>
<dbReference type="GO" id="GO:0030246">
    <property type="term" value="F:carbohydrate binding"/>
    <property type="evidence" value="ECO:0007669"/>
    <property type="project" value="InterPro"/>
</dbReference>
<dbReference type="PROSITE" id="PS51175">
    <property type="entry name" value="CBM6"/>
    <property type="match status" value="1"/>
</dbReference>
<evidence type="ECO:0000313" key="5">
    <source>
        <dbReference type="EMBL" id="OIU73163.1"/>
    </source>
</evidence>
<dbReference type="InterPro" id="IPR025092">
    <property type="entry name" value="Glyco_hydro_66"/>
</dbReference>
<feature type="chain" id="PRO_5038905561" description="CBM6 domain-containing protein" evidence="3">
    <location>
        <begin position="28"/>
        <end position="1435"/>
    </location>
</feature>
<dbReference type="Pfam" id="PF03422">
    <property type="entry name" value="CBM_6"/>
    <property type="match status" value="1"/>
</dbReference>
<keyword evidence="6" id="KW-1185">Reference proteome</keyword>
<reference evidence="5 6" key="1">
    <citation type="submission" date="2016-09" db="EMBL/GenBank/DDBJ databases">
        <title>Bacillus aquimaris SAMM genome sequence reveals colonization and biosurfactant production capacities.</title>
        <authorList>
            <person name="Waghmode S.R."/>
            <person name="Suryavanshi M.V."/>
        </authorList>
    </citation>
    <scope>NUCLEOTIDE SEQUENCE [LARGE SCALE GENOMIC DNA]</scope>
    <source>
        <strain evidence="5 6">SAMM</strain>
    </source>
</reference>
<evidence type="ECO:0000256" key="2">
    <source>
        <dbReference type="ARBA" id="ARBA00022729"/>
    </source>
</evidence>
<evidence type="ECO:0000259" key="4">
    <source>
        <dbReference type="PROSITE" id="PS51175"/>
    </source>
</evidence>